<feature type="transmembrane region" description="Helical" evidence="1">
    <location>
        <begin position="75"/>
        <end position="97"/>
    </location>
</feature>
<keyword evidence="1" id="KW-1133">Transmembrane helix</keyword>
<comment type="caution">
    <text evidence="2">The sequence shown here is derived from an EMBL/GenBank/DDBJ whole genome shotgun (WGS) entry which is preliminary data.</text>
</comment>
<reference evidence="2 3" key="1">
    <citation type="journal article" date="2019" name="Int. J. Syst. Evol. Microbiol.">
        <title>The Global Catalogue of Microorganisms (GCM) 10K type strain sequencing project: providing services to taxonomists for standard genome sequencing and annotation.</title>
        <authorList>
            <consortium name="The Broad Institute Genomics Platform"/>
            <consortium name="The Broad Institute Genome Sequencing Center for Infectious Disease"/>
            <person name="Wu L."/>
            <person name="Ma J."/>
        </authorList>
    </citation>
    <scope>NUCLEOTIDE SEQUENCE [LARGE SCALE GENOMIC DNA]</scope>
    <source>
        <strain evidence="2 3">JCM 12149</strain>
    </source>
</reference>
<sequence>MNDGLIFYWLAWAGCIIVACFMPEGKTRTTFTCFVLILILFADVQLPFGIFHFSLSYVVLLTVTFYQLARLNRFLFSLLVSFTIMIGYTGLLIWYMLSPIGLFLPKIVWIPLFILLLTIWMIRTFRNRLFCCIAGIVGGEWLYSLILTTYSFSDVIGDMVFLDTVSIVTAALIGQHLLNTGTRKLNEQLKNAALRRGTFIKKKAQ</sequence>
<dbReference type="Pfam" id="PF24124">
    <property type="entry name" value="YphA"/>
    <property type="match status" value="1"/>
</dbReference>
<dbReference type="RefSeq" id="WP_343753060.1">
    <property type="nucleotide sequence ID" value="NZ_BAAADM010000054.1"/>
</dbReference>
<dbReference type="EMBL" id="BAAADM010000054">
    <property type="protein sequence ID" value="GAA0444172.1"/>
    <property type="molecule type" value="Genomic_DNA"/>
</dbReference>
<dbReference type="InterPro" id="IPR014617">
    <property type="entry name" value="YphA_Bacsu"/>
</dbReference>
<feature type="transmembrane region" description="Helical" evidence="1">
    <location>
        <begin position="29"/>
        <end position="44"/>
    </location>
</feature>
<name>A0ABN0ZDE7_9BACI</name>
<keyword evidence="3" id="KW-1185">Reference proteome</keyword>
<evidence type="ECO:0000313" key="3">
    <source>
        <dbReference type="Proteomes" id="UP001501459"/>
    </source>
</evidence>
<evidence type="ECO:0000256" key="1">
    <source>
        <dbReference type="SAM" id="Phobius"/>
    </source>
</evidence>
<accession>A0ABN0ZDE7</accession>
<evidence type="ECO:0000313" key="2">
    <source>
        <dbReference type="EMBL" id="GAA0444172.1"/>
    </source>
</evidence>
<keyword evidence="1" id="KW-0812">Transmembrane</keyword>
<protein>
    <submittedName>
        <fullName evidence="2">Uncharacterized protein</fullName>
    </submittedName>
</protein>
<feature type="transmembrane region" description="Helical" evidence="1">
    <location>
        <begin position="103"/>
        <end position="122"/>
    </location>
</feature>
<organism evidence="2 3">
    <name type="scientific">Lentibacillus halophilus</name>
    <dbReference type="NCBI Taxonomy" id="295065"/>
    <lineage>
        <taxon>Bacteria</taxon>
        <taxon>Bacillati</taxon>
        <taxon>Bacillota</taxon>
        <taxon>Bacilli</taxon>
        <taxon>Bacillales</taxon>
        <taxon>Bacillaceae</taxon>
        <taxon>Lentibacillus</taxon>
    </lineage>
</organism>
<keyword evidence="1" id="KW-0472">Membrane</keyword>
<feature type="transmembrane region" description="Helical" evidence="1">
    <location>
        <begin position="159"/>
        <end position="178"/>
    </location>
</feature>
<dbReference type="Proteomes" id="UP001501459">
    <property type="component" value="Unassembled WGS sequence"/>
</dbReference>
<feature type="transmembrane region" description="Helical" evidence="1">
    <location>
        <begin position="129"/>
        <end position="153"/>
    </location>
</feature>
<proteinExistence type="predicted"/>
<feature type="transmembrane region" description="Helical" evidence="1">
    <location>
        <begin position="50"/>
        <end position="68"/>
    </location>
</feature>
<gene>
    <name evidence="2" type="ORF">GCM10008983_21920</name>
</gene>
<feature type="transmembrane region" description="Helical" evidence="1">
    <location>
        <begin position="6"/>
        <end position="22"/>
    </location>
</feature>